<proteinExistence type="inferred from homology"/>
<evidence type="ECO:0000259" key="5">
    <source>
        <dbReference type="Pfam" id="PF07731"/>
    </source>
</evidence>
<keyword evidence="8" id="KW-1185">Reference proteome</keyword>
<keyword evidence="4" id="KW-0732">Signal</keyword>
<feature type="domain" description="Plastocyanin-like" evidence="6">
    <location>
        <begin position="110"/>
        <end position="221"/>
    </location>
</feature>
<dbReference type="Proteomes" id="UP000799440">
    <property type="component" value="Unassembled WGS sequence"/>
</dbReference>
<feature type="signal peptide" evidence="4">
    <location>
        <begin position="1"/>
        <end position="21"/>
    </location>
</feature>
<evidence type="ECO:0000256" key="1">
    <source>
        <dbReference type="ARBA" id="ARBA00010609"/>
    </source>
</evidence>
<dbReference type="GO" id="GO:0005507">
    <property type="term" value="F:copper ion binding"/>
    <property type="evidence" value="ECO:0007669"/>
    <property type="project" value="InterPro"/>
</dbReference>
<evidence type="ECO:0000256" key="3">
    <source>
        <dbReference type="SAM" id="MobiDB-lite"/>
    </source>
</evidence>
<sequence>MVRRVLLQLICISALFEGISSTPHGWPNGRDHFPKKGPWERQASGKKKKATSRKSNVRATGTWISPEYEYFFEYPLPIGPVLEPKLFYQPEASGDAPIDYYEVEVKPTERQIYPHLGKTQMVAYNGHSPGPIFKMERGREAVVRFTNNGPYDMSVHVHGQYNRAPFDGWAADYANPGQYKDYYYPNSQNARTAWFHDHTEFTTGENAYRGQEGLYIITDEEERSLNLPKDRHDIPLAIAAKFYNEDGSLNFDTNNSAGLWGDVIQVNGQPWPYLEVEPRKYRLRMLNGAVSRAFNLYFGEDSVNEDGDYVVGNTEDLEFDVIGADAGLLSHPVKTKNLEITMGERYELIADFEGFAGKNLTLKNKGGMGEGPDYAATDMVMRIVVGEGVTDDTNNGPIPSTLRTIKPGPEQDEPNKSFGFERIDDHWVINGVGFTDIEHRILRRPERGRDEIWEFHNGEGRGGGTHPVHIHLVDFQILSRTGGRNQVRPYEGAGFKDVVWLNSGEKIRVVARYAPWNGVYMFHCHNLIHEDNDMMVGFNVTNLENWGYDDTTQFIDPMQEEYRPKDINEDDYTEEAIMDKIKWFYGTNPYNHGRVDEVYANLDESLEGS</sequence>
<accession>A0A6A6VAZ4</accession>
<feature type="compositionally biased region" description="Basic and acidic residues" evidence="3">
    <location>
        <begin position="29"/>
        <end position="39"/>
    </location>
</feature>
<dbReference type="AlphaFoldDB" id="A0A6A6VAZ4"/>
<dbReference type="InterPro" id="IPR011706">
    <property type="entry name" value="Cu-oxidase_C"/>
</dbReference>
<dbReference type="Pfam" id="PF07732">
    <property type="entry name" value="Cu-oxidase_3"/>
    <property type="match status" value="1"/>
</dbReference>
<name>A0A6A6VAZ4_9PLEO</name>
<evidence type="ECO:0000256" key="4">
    <source>
        <dbReference type="SAM" id="SignalP"/>
    </source>
</evidence>
<feature type="compositionally biased region" description="Basic residues" evidence="3">
    <location>
        <begin position="44"/>
        <end position="56"/>
    </location>
</feature>
<feature type="region of interest" description="Disordered" evidence="3">
    <location>
        <begin position="26"/>
        <end position="56"/>
    </location>
</feature>
<dbReference type="InterPro" id="IPR011707">
    <property type="entry name" value="Cu-oxidase-like_N"/>
</dbReference>
<organism evidence="7 8">
    <name type="scientific">Sporormia fimetaria CBS 119925</name>
    <dbReference type="NCBI Taxonomy" id="1340428"/>
    <lineage>
        <taxon>Eukaryota</taxon>
        <taxon>Fungi</taxon>
        <taxon>Dikarya</taxon>
        <taxon>Ascomycota</taxon>
        <taxon>Pezizomycotina</taxon>
        <taxon>Dothideomycetes</taxon>
        <taxon>Pleosporomycetidae</taxon>
        <taxon>Pleosporales</taxon>
        <taxon>Sporormiaceae</taxon>
        <taxon>Sporormia</taxon>
    </lineage>
</organism>
<dbReference type="Gene3D" id="2.60.40.420">
    <property type="entry name" value="Cupredoxins - blue copper proteins"/>
    <property type="match status" value="3"/>
</dbReference>
<keyword evidence="2" id="KW-0186">Copper</keyword>
<dbReference type="GO" id="GO:0016491">
    <property type="term" value="F:oxidoreductase activity"/>
    <property type="evidence" value="ECO:0007669"/>
    <property type="project" value="InterPro"/>
</dbReference>
<evidence type="ECO:0000313" key="7">
    <source>
        <dbReference type="EMBL" id="KAF2746317.1"/>
    </source>
</evidence>
<protein>
    <submittedName>
        <fullName evidence="7">Cupredoxin</fullName>
    </submittedName>
</protein>
<feature type="compositionally biased region" description="Polar residues" evidence="3">
    <location>
        <begin position="391"/>
        <end position="403"/>
    </location>
</feature>
<comment type="similarity">
    <text evidence="1">Belongs to the multicopper oxidase family.</text>
</comment>
<dbReference type="PANTHER" id="PTHR48267:SF1">
    <property type="entry name" value="BILIRUBIN OXIDASE"/>
    <property type="match status" value="1"/>
</dbReference>
<dbReference type="PANTHER" id="PTHR48267">
    <property type="entry name" value="CUPREDOXIN SUPERFAMILY PROTEIN"/>
    <property type="match status" value="1"/>
</dbReference>
<dbReference type="InterPro" id="IPR008972">
    <property type="entry name" value="Cupredoxin"/>
</dbReference>
<dbReference type="SUPFAM" id="SSF49503">
    <property type="entry name" value="Cupredoxins"/>
    <property type="match status" value="2"/>
</dbReference>
<dbReference type="Pfam" id="PF07731">
    <property type="entry name" value="Cu-oxidase_2"/>
    <property type="match status" value="1"/>
</dbReference>
<evidence type="ECO:0000259" key="6">
    <source>
        <dbReference type="Pfam" id="PF07732"/>
    </source>
</evidence>
<dbReference type="OrthoDB" id="262547at2759"/>
<reference evidence="7" key="1">
    <citation type="journal article" date="2020" name="Stud. Mycol.">
        <title>101 Dothideomycetes genomes: a test case for predicting lifestyles and emergence of pathogens.</title>
        <authorList>
            <person name="Haridas S."/>
            <person name="Albert R."/>
            <person name="Binder M."/>
            <person name="Bloem J."/>
            <person name="Labutti K."/>
            <person name="Salamov A."/>
            <person name="Andreopoulos B."/>
            <person name="Baker S."/>
            <person name="Barry K."/>
            <person name="Bills G."/>
            <person name="Bluhm B."/>
            <person name="Cannon C."/>
            <person name="Castanera R."/>
            <person name="Culley D."/>
            <person name="Daum C."/>
            <person name="Ezra D."/>
            <person name="Gonzalez J."/>
            <person name="Henrissat B."/>
            <person name="Kuo A."/>
            <person name="Liang C."/>
            <person name="Lipzen A."/>
            <person name="Lutzoni F."/>
            <person name="Magnuson J."/>
            <person name="Mondo S."/>
            <person name="Nolan M."/>
            <person name="Ohm R."/>
            <person name="Pangilinan J."/>
            <person name="Park H.-J."/>
            <person name="Ramirez L."/>
            <person name="Alfaro M."/>
            <person name="Sun H."/>
            <person name="Tritt A."/>
            <person name="Yoshinaga Y."/>
            <person name="Zwiers L.-H."/>
            <person name="Turgeon B."/>
            <person name="Goodwin S."/>
            <person name="Spatafora J."/>
            <person name="Crous P."/>
            <person name="Grigoriev I."/>
        </authorList>
    </citation>
    <scope>NUCLEOTIDE SEQUENCE</scope>
    <source>
        <strain evidence="7">CBS 119925</strain>
    </source>
</reference>
<feature type="domain" description="Plastocyanin-like" evidence="5">
    <location>
        <begin position="430"/>
        <end position="542"/>
    </location>
</feature>
<dbReference type="InterPro" id="IPR045087">
    <property type="entry name" value="Cu-oxidase_fam"/>
</dbReference>
<evidence type="ECO:0000313" key="8">
    <source>
        <dbReference type="Proteomes" id="UP000799440"/>
    </source>
</evidence>
<dbReference type="EMBL" id="MU006578">
    <property type="protein sequence ID" value="KAF2746317.1"/>
    <property type="molecule type" value="Genomic_DNA"/>
</dbReference>
<gene>
    <name evidence="7" type="ORF">M011DRAFT_404616</name>
</gene>
<feature type="chain" id="PRO_5025507862" evidence="4">
    <location>
        <begin position="22"/>
        <end position="609"/>
    </location>
</feature>
<feature type="region of interest" description="Disordered" evidence="3">
    <location>
        <begin position="390"/>
        <end position="415"/>
    </location>
</feature>
<evidence type="ECO:0000256" key="2">
    <source>
        <dbReference type="ARBA" id="ARBA00023008"/>
    </source>
</evidence>